<dbReference type="InterPro" id="IPR022398">
    <property type="entry name" value="Peptidase_S8_His-AS"/>
</dbReference>
<keyword evidence="3 5" id="KW-0378">Hydrolase</keyword>
<sequence length="1334" mass="139755">MSADPLSESALSLLAAEEAPALVLHQHTLNETPQADFFLGGASGAFLESEPAVNPHGDADFWFTADTQLDTDLDHRIEQTLAEANNLTGQTQVVSKYGFTGVGQTVAVIDTGIAYSHYALGGGLGAGYRVVGGWDFTEGDADFYDEGPQGGHGTHVAGIVGADNPNGAHSGVATGVDLVGLRVFDDAGAGRMSWVENALRWVITNRTTFTNPITAINLSLGVEWNSESTPTWAMLEDEFATLEAAGVFISVSAGNSYTSYNTPGLSYPASSDHVVPVMSTDNNGNLSYFSQRSQSAIAAPGRTITSTVPDYLGNDADTLDDDWVSMSGTSMAAPYVAGASVLVREAMQFAGWAGIDQWDIFNHMMSTADTFYDSASQANYKRLNLEAAIDAIMPADDYGSTVETAYSLGTVTANGAQTQSILSGAITTLTDADYFTFTAGSTGTVTFTASGLTHNLQANWTGIGGNGWTESSGDAYTMEVSAGQTYSIAIASSGGLGYYSLSVAAESISPYPTWGVLASQQTISNVAVAGESWYRVTAGRSGLFTAEVLQGGGQIAIYDGQQSLIAEVSQPGGAQRYDALVTAGQEYHVRVWGVADPTSVRLTNALTFNSGVDMSLFGTDANDSVTFTAGSSTNTVSLNGVAYTLAGSGTTVRFTGNVNQQDVVTINAGSGNELFTLGKGYAVAESSQGWSFYAIGVAQTTANAGTGSDYVSLYDTTGNDNLVAWTDRVVMYGNGYVNEARGFDGAYSYANAGGNDVATFYDGAGADYLIAWTDRVLMYGTGYHNEARGFEATFTHSTAGGDDVATLYDSAGNDQYIAWNDRVVMSGNGYSNDVRGFGATYANATNGGNDVATLYDTSGNDYVVAWSSRVVMYGTGYMNDARGFDSSYSHATAGGVDVITYYDTAGNDNFTAWSGGSVMYGTGYTNVGWGFEANYASATAGGRDIATMYDTQGNDYFVGWSDRVVLYGTGYFNDARGFDETYTHATAGGTDVATLYDTAGNDTLHAWSNRAVLSGTGYANDVRGFDATYTNATAGGLDTATLYDSTGNDTYVAWKDRVVLYGTGFFNDARGFDSTVTYATSGGLDVATLYDSAGDDQYKAWSDRVVMEGGGYSNQARGFDATYAHSIAGGSDVATFEDSAGADTFVAGADRATLYGPGYYNDSYGFASTIANATRGGQDTATLNGTSGNDIFRGWSNRSQMIGTGYSNEAQGFKSVIANAGAGDDEAYLYDSVGADKFYAWSARSLLTGSGFSNDARGFDRTVASSSAGGADTATFYGSTSPNESLINNAPIAEATGDTYSARAEGFAAIYADQRQGAFELIGGTARDRVFAAI</sequence>
<keyword evidence="4 5" id="KW-0720">Serine protease</keyword>
<dbReference type="PANTHER" id="PTHR43806:SF11">
    <property type="entry name" value="CEREVISIN-RELATED"/>
    <property type="match status" value="1"/>
</dbReference>
<gene>
    <name evidence="8" type="primary">apr</name>
    <name evidence="8" type="ORF">Pla111_32480</name>
</gene>
<dbReference type="Pfam" id="PF00082">
    <property type="entry name" value="Peptidase_S8"/>
    <property type="match status" value="1"/>
</dbReference>
<keyword evidence="9" id="KW-1185">Reference proteome</keyword>
<proteinExistence type="inferred from homology"/>
<dbReference type="InterPro" id="IPR000209">
    <property type="entry name" value="Peptidase_S8/S53_dom"/>
</dbReference>
<organism evidence="8 9">
    <name type="scientific">Botrimarina hoheduenensis</name>
    <dbReference type="NCBI Taxonomy" id="2528000"/>
    <lineage>
        <taxon>Bacteria</taxon>
        <taxon>Pseudomonadati</taxon>
        <taxon>Planctomycetota</taxon>
        <taxon>Planctomycetia</taxon>
        <taxon>Pirellulales</taxon>
        <taxon>Lacipirellulaceae</taxon>
        <taxon>Botrimarina</taxon>
    </lineage>
</organism>
<comment type="caution">
    <text evidence="8">The sequence shown here is derived from an EMBL/GenBank/DDBJ whole genome shotgun (WGS) entry which is preliminary data.</text>
</comment>
<evidence type="ECO:0000259" key="7">
    <source>
        <dbReference type="Pfam" id="PF00082"/>
    </source>
</evidence>
<accession>A0A5C5VRL7</accession>
<dbReference type="PROSITE" id="PS00138">
    <property type="entry name" value="SUBTILASE_SER"/>
    <property type="match status" value="1"/>
</dbReference>
<reference evidence="8 9" key="1">
    <citation type="submission" date="2019-02" db="EMBL/GenBank/DDBJ databases">
        <title>Deep-cultivation of Planctomycetes and their phenomic and genomic characterization uncovers novel biology.</title>
        <authorList>
            <person name="Wiegand S."/>
            <person name="Jogler M."/>
            <person name="Boedeker C."/>
            <person name="Pinto D."/>
            <person name="Vollmers J."/>
            <person name="Rivas-Marin E."/>
            <person name="Kohn T."/>
            <person name="Peeters S.H."/>
            <person name="Heuer A."/>
            <person name="Rast P."/>
            <person name="Oberbeckmann S."/>
            <person name="Bunk B."/>
            <person name="Jeske O."/>
            <person name="Meyerdierks A."/>
            <person name="Storesund J.E."/>
            <person name="Kallscheuer N."/>
            <person name="Luecker S."/>
            <person name="Lage O.M."/>
            <person name="Pohl T."/>
            <person name="Merkel B.J."/>
            <person name="Hornburger P."/>
            <person name="Mueller R.-W."/>
            <person name="Bruemmer F."/>
            <person name="Labrenz M."/>
            <person name="Spormann A.M."/>
            <person name="Op Den Camp H."/>
            <person name="Overmann J."/>
            <person name="Amann R."/>
            <person name="Jetten M.S.M."/>
            <person name="Mascher T."/>
            <person name="Medema M.H."/>
            <person name="Devos D.P."/>
            <person name="Kaster A.-K."/>
            <person name="Ovreas L."/>
            <person name="Rohde M."/>
            <person name="Galperin M.Y."/>
            <person name="Jogler C."/>
        </authorList>
    </citation>
    <scope>NUCLEOTIDE SEQUENCE [LARGE SCALE GENOMIC DNA]</scope>
    <source>
        <strain evidence="8 9">Pla111</strain>
    </source>
</reference>
<evidence type="ECO:0000313" key="9">
    <source>
        <dbReference type="Proteomes" id="UP000318995"/>
    </source>
</evidence>
<keyword evidence="2 5" id="KW-0645">Protease</keyword>
<dbReference type="PROSITE" id="PS00137">
    <property type="entry name" value="SUBTILASE_HIS"/>
    <property type="match status" value="1"/>
</dbReference>
<feature type="active site" description="Charge relay system" evidence="5">
    <location>
        <position position="110"/>
    </location>
</feature>
<evidence type="ECO:0000313" key="8">
    <source>
        <dbReference type="EMBL" id="TWT40830.1"/>
    </source>
</evidence>
<name>A0A5C5VRL7_9BACT</name>
<dbReference type="EMBL" id="SJPH01000010">
    <property type="protein sequence ID" value="TWT40830.1"/>
    <property type="molecule type" value="Genomic_DNA"/>
</dbReference>
<dbReference type="InterPro" id="IPR023827">
    <property type="entry name" value="Peptidase_S8_Asp-AS"/>
</dbReference>
<dbReference type="Gene3D" id="2.60.120.380">
    <property type="match status" value="1"/>
</dbReference>
<comment type="similarity">
    <text evidence="1 5 6">Belongs to the peptidase S8 family.</text>
</comment>
<dbReference type="InterPro" id="IPR050131">
    <property type="entry name" value="Peptidase_S8_subtilisin-like"/>
</dbReference>
<dbReference type="PROSITE" id="PS51892">
    <property type="entry name" value="SUBTILASE"/>
    <property type="match status" value="1"/>
</dbReference>
<evidence type="ECO:0000256" key="4">
    <source>
        <dbReference type="ARBA" id="ARBA00022825"/>
    </source>
</evidence>
<evidence type="ECO:0000256" key="5">
    <source>
        <dbReference type="PROSITE-ProRule" id="PRU01240"/>
    </source>
</evidence>
<dbReference type="Gene3D" id="3.40.50.200">
    <property type="entry name" value="Peptidase S8/S53 domain"/>
    <property type="match status" value="1"/>
</dbReference>
<dbReference type="InterPro" id="IPR015500">
    <property type="entry name" value="Peptidase_S8_subtilisin-rel"/>
</dbReference>
<dbReference type="PROSITE" id="PS00136">
    <property type="entry name" value="SUBTILASE_ASP"/>
    <property type="match status" value="1"/>
</dbReference>
<feature type="domain" description="Peptidase S8/S53" evidence="7">
    <location>
        <begin position="103"/>
        <end position="368"/>
    </location>
</feature>
<dbReference type="GO" id="GO:0004252">
    <property type="term" value="F:serine-type endopeptidase activity"/>
    <property type="evidence" value="ECO:0007669"/>
    <property type="project" value="UniProtKB-UniRule"/>
</dbReference>
<evidence type="ECO:0000256" key="1">
    <source>
        <dbReference type="ARBA" id="ARBA00011073"/>
    </source>
</evidence>
<dbReference type="PRINTS" id="PR00723">
    <property type="entry name" value="SUBTILISIN"/>
</dbReference>
<protein>
    <submittedName>
        <fullName evidence="8">Subtilisin DY</fullName>
        <ecNumber evidence="8">3.4.21.62</ecNumber>
    </submittedName>
</protein>
<dbReference type="PANTHER" id="PTHR43806">
    <property type="entry name" value="PEPTIDASE S8"/>
    <property type="match status" value="1"/>
</dbReference>
<evidence type="ECO:0000256" key="6">
    <source>
        <dbReference type="RuleBase" id="RU003355"/>
    </source>
</evidence>
<feature type="active site" description="Charge relay system" evidence="5">
    <location>
        <position position="152"/>
    </location>
</feature>
<evidence type="ECO:0000256" key="2">
    <source>
        <dbReference type="ARBA" id="ARBA00022670"/>
    </source>
</evidence>
<dbReference type="SUPFAM" id="SSF52743">
    <property type="entry name" value="Subtilisin-like"/>
    <property type="match status" value="1"/>
</dbReference>
<evidence type="ECO:0000256" key="3">
    <source>
        <dbReference type="ARBA" id="ARBA00022801"/>
    </source>
</evidence>
<feature type="active site" description="Charge relay system" evidence="5">
    <location>
        <position position="330"/>
    </location>
</feature>
<dbReference type="GO" id="GO:0006508">
    <property type="term" value="P:proteolysis"/>
    <property type="evidence" value="ECO:0007669"/>
    <property type="project" value="UniProtKB-KW"/>
</dbReference>
<dbReference type="EC" id="3.4.21.62" evidence="8"/>
<dbReference type="Proteomes" id="UP000318995">
    <property type="component" value="Unassembled WGS sequence"/>
</dbReference>
<dbReference type="InterPro" id="IPR036852">
    <property type="entry name" value="Peptidase_S8/S53_dom_sf"/>
</dbReference>
<dbReference type="InterPro" id="IPR023828">
    <property type="entry name" value="Peptidase_S8_Ser-AS"/>
</dbReference>